<dbReference type="EMBL" id="CP119312">
    <property type="protein sequence ID" value="WEK03411.1"/>
    <property type="molecule type" value="Genomic_DNA"/>
</dbReference>
<sequence>MKIAPLPVRLRYDTREEQQDKWTVFHIFTGAAVEIDGYLQIAMDVEESEDPADLLNYQESLKAADE</sequence>
<gene>
    <name evidence="1" type="ORF">P0Y65_14565</name>
</gene>
<organism evidence="1 2">
    <name type="scientific">Candidatus Devosia phytovorans</name>
    <dbReference type="NCBI Taxonomy" id="3121372"/>
    <lineage>
        <taxon>Bacteria</taxon>
        <taxon>Pseudomonadati</taxon>
        <taxon>Pseudomonadota</taxon>
        <taxon>Alphaproteobacteria</taxon>
        <taxon>Hyphomicrobiales</taxon>
        <taxon>Devosiaceae</taxon>
        <taxon>Devosia</taxon>
    </lineage>
</organism>
<dbReference type="Proteomes" id="UP001217476">
    <property type="component" value="Chromosome"/>
</dbReference>
<proteinExistence type="predicted"/>
<name>A0AAJ6AZ47_9HYPH</name>
<protein>
    <submittedName>
        <fullName evidence="1">Uncharacterized protein</fullName>
    </submittedName>
</protein>
<evidence type="ECO:0000313" key="2">
    <source>
        <dbReference type="Proteomes" id="UP001217476"/>
    </source>
</evidence>
<dbReference type="AlphaFoldDB" id="A0AAJ6AZ47"/>
<reference evidence="1" key="1">
    <citation type="submission" date="2023-03" db="EMBL/GenBank/DDBJ databases">
        <title>Andean soil-derived lignocellulolytic bacterial consortium as a source of novel taxa and putative plastic-active enzymes.</title>
        <authorList>
            <person name="Diaz-Garcia L."/>
            <person name="Chuvochina M."/>
            <person name="Feuerriegel G."/>
            <person name="Bunk B."/>
            <person name="Sproer C."/>
            <person name="Streit W.R."/>
            <person name="Rodriguez L.M."/>
            <person name="Overmann J."/>
            <person name="Jimenez D.J."/>
        </authorList>
    </citation>
    <scope>NUCLEOTIDE SEQUENCE</scope>
    <source>
        <strain evidence="1">MAG 4196</strain>
    </source>
</reference>
<accession>A0AAJ6AZ47</accession>
<evidence type="ECO:0000313" key="1">
    <source>
        <dbReference type="EMBL" id="WEK03411.1"/>
    </source>
</evidence>